<dbReference type="InterPro" id="IPR036965">
    <property type="entry name" value="Terpene_synth_N_sf"/>
</dbReference>
<keyword evidence="1" id="KW-0460">Magnesium</keyword>
<proteinExistence type="predicted"/>
<dbReference type="Proteomes" id="UP000236630">
    <property type="component" value="Unassembled WGS sequence"/>
</dbReference>
<dbReference type="InterPro" id="IPR001906">
    <property type="entry name" value="Terpene_synth_N"/>
</dbReference>
<dbReference type="Gene3D" id="1.10.600.10">
    <property type="entry name" value="Farnesyl Diphosphate Synthase"/>
    <property type="match status" value="1"/>
</dbReference>
<dbReference type="InterPro" id="IPR008930">
    <property type="entry name" value="Terpenoid_cyclase/PrenylTrfase"/>
</dbReference>
<dbReference type="Pfam" id="PF01397">
    <property type="entry name" value="Terpene_synth"/>
    <property type="match status" value="1"/>
</dbReference>
<gene>
    <name evidence="4" type="ORF">CUMW_268120</name>
</gene>
<keyword evidence="5" id="KW-1185">Reference proteome</keyword>
<dbReference type="EMBL" id="BDQV01001023">
    <property type="protein sequence ID" value="GAY68945.1"/>
    <property type="molecule type" value="Genomic_DNA"/>
</dbReference>
<dbReference type="PANTHER" id="PTHR31225:SF205">
    <property type="entry name" value="(-)-GERMACRENE D SYNTHASE-LIKE"/>
    <property type="match status" value="1"/>
</dbReference>
<evidence type="ECO:0000313" key="4">
    <source>
        <dbReference type="EMBL" id="GAY68945.1"/>
    </source>
</evidence>
<evidence type="ECO:0000313" key="5">
    <source>
        <dbReference type="Proteomes" id="UP000236630"/>
    </source>
</evidence>
<dbReference type="InterPro" id="IPR050148">
    <property type="entry name" value="Terpene_synthase-like"/>
</dbReference>
<comment type="caution">
    <text evidence="4">The sequence shown here is derived from an EMBL/GenBank/DDBJ whole genome shotgun (WGS) entry which is preliminary data.</text>
</comment>
<name>A0A2H5QXC8_CITUN</name>
<organism evidence="4 5">
    <name type="scientific">Citrus unshiu</name>
    <name type="common">Satsuma mandarin</name>
    <name type="synonym">Citrus nobilis var. unshiu</name>
    <dbReference type="NCBI Taxonomy" id="55188"/>
    <lineage>
        <taxon>Eukaryota</taxon>
        <taxon>Viridiplantae</taxon>
        <taxon>Streptophyta</taxon>
        <taxon>Embryophyta</taxon>
        <taxon>Tracheophyta</taxon>
        <taxon>Spermatophyta</taxon>
        <taxon>Magnoliopsida</taxon>
        <taxon>eudicotyledons</taxon>
        <taxon>Gunneridae</taxon>
        <taxon>Pentapetalae</taxon>
        <taxon>rosids</taxon>
        <taxon>malvids</taxon>
        <taxon>Sapindales</taxon>
        <taxon>Rutaceae</taxon>
        <taxon>Aurantioideae</taxon>
        <taxon>Citrus</taxon>
    </lineage>
</organism>
<evidence type="ECO:0000256" key="2">
    <source>
        <dbReference type="ARBA" id="ARBA00023239"/>
    </source>
</evidence>
<dbReference type="FunFam" id="1.50.10.130:FF:000001">
    <property type="entry name" value="Isoprene synthase, chloroplastic"/>
    <property type="match status" value="1"/>
</dbReference>
<dbReference type="STRING" id="55188.A0A2H5QXC8"/>
<sequence length="237" mass="27365">MSSGETFRHTADYHPSLWGNHFLKVASGFKTVDHTATQERHEALKEEVRRMITDAEDKPVQKLRLIDEVQRLGVAYHFEKEIEDAIQKLCPNYIDSNSPDLHTVSLHFRLLRQQGIKISCDVLEKFKDDEGRFKSSLINDVQGMLSLYEAAYMATRGEDILDEAIAFTTTHLKSLVAQDHVTPKLAEQINHALYRPLRKTLPRLEARYFMSMINSTSDHLHNKTLLNFAKFSLRIKK</sequence>
<dbReference type="GO" id="GO:0010333">
    <property type="term" value="F:terpene synthase activity"/>
    <property type="evidence" value="ECO:0007669"/>
    <property type="project" value="InterPro"/>
</dbReference>
<dbReference type="GO" id="GO:0016114">
    <property type="term" value="P:terpenoid biosynthetic process"/>
    <property type="evidence" value="ECO:0007669"/>
    <property type="project" value="InterPro"/>
</dbReference>
<keyword evidence="2" id="KW-0456">Lyase</keyword>
<protein>
    <recommendedName>
        <fullName evidence="3">Terpene synthase N-terminal domain-containing protein</fullName>
    </recommendedName>
</protein>
<feature type="domain" description="Terpene synthase N-terminal" evidence="3">
    <location>
        <begin position="17"/>
        <end position="193"/>
    </location>
</feature>
<accession>A0A2H5QXC8</accession>
<dbReference type="PANTHER" id="PTHR31225">
    <property type="entry name" value="OS04G0344100 PROTEIN-RELATED"/>
    <property type="match status" value="1"/>
</dbReference>
<dbReference type="InterPro" id="IPR008949">
    <property type="entry name" value="Isoprenoid_synthase_dom_sf"/>
</dbReference>
<dbReference type="Gene3D" id="1.50.10.130">
    <property type="entry name" value="Terpene synthase, N-terminal domain"/>
    <property type="match status" value="1"/>
</dbReference>
<evidence type="ECO:0000256" key="1">
    <source>
        <dbReference type="ARBA" id="ARBA00022842"/>
    </source>
</evidence>
<evidence type="ECO:0000259" key="3">
    <source>
        <dbReference type="Pfam" id="PF01397"/>
    </source>
</evidence>
<reference evidence="4 5" key="1">
    <citation type="journal article" date="2017" name="Front. Genet.">
        <title>Draft sequencing of the heterozygous diploid genome of Satsuma (Citrus unshiu Marc.) using a hybrid assembly approach.</title>
        <authorList>
            <person name="Shimizu T."/>
            <person name="Tanizawa Y."/>
            <person name="Mochizuki T."/>
            <person name="Nagasaki H."/>
            <person name="Yoshioka T."/>
            <person name="Toyoda A."/>
            <person name="Fujiyama A."/>
            <person name="Kaminuma E."/>
            <person name="Nakamura Y."/>
        </authorList>
    </citation>
    <scope>NUCLEOTIDE SEQUENCE [LARGE SCALE GENOMIC DNA]</scope>
    <source>
        <strain evidence="5">cv. Miyagawa wase</strain>
    </source>
</reference>
<dbReference type="AlphaFoldDB" id="A0A2H5QXC8"/>
<dbReference type="SUPFAM" id="SSF48239">
    <property type="entry name" value="Terpenoid cyclases/Protein prenyltransferases"/>
    <property type="match status" value="1"/>
</dbReference>